<protein>
    <submittedName>
        <fullName evidence="2">Uncharacterized protein</fullName>
    </submittedName>
</protein>
<organism evidence="2">
    <name type="scientific">viral metagenome</name>
    <dbReference type="NCBI Taxonomy" id="1070528"/>
    <lineage>
        <taxon>unclassified sequences</taxon>
        <taxon>metagenomes</taxon>
        <taxon>organismal metagenomes</taxon>
    </lineage>
</organism>
<dbReference type="AlphaFoldDB" id="A0A6M3XR53"/>
<proteinExistence type="predicted"/>
<dbReference type="EMBL" id="MT144840">
    <property type="protein sequence ID" value="QJI00277.1"/>
    <property type="molecule type" value="Genomic_DNA"/>
</dbReference>
<feature type="compositionally biased region" description="Acidic residues" evidence="1">
    <location>
        <begin position="434"/>
        <end position="452"/>
    </location>
</feature>
<evidence type="ECO:0000313" key="2">
    <source>
        <dbReference type="EMBL" id="QJI00277.1"/>
    </source>
</evidence>
<reference evidence="2" key="1">
    <citation type="submission" date="2020-03" db="EMBL/GenBank/DDBJ databases">
        <title>The deep terrestrial virosphere.</title>
        <authorList>
            <person name="Holmfeldt K."/>
            <person name="Nilsson E."/>
            <person name="Simone D."/>
            <person name="Lopez-Fernandez M."/>
            <person name="Wu X."/>
            <person name="de Brujin I."/>
            <person name="Lundin D."/>
            <person name="Andersson A."/>
            <person name="Bertilsson S."/>
            <person name="Dopson M."/>
        </authorList>
    </citation>
    <scope>NUCLEOTIDE SEQUENCE</scope>
    <source>
        <strain evidence="2">TM448B01897</strain>
    </source>
</reference>
<gene>
    <name evidence="2" type="ORF">TM448B01897_0009</name>
</gene>
<feature type="region of interest" description="Disordered" evidence="1">
    <location>
        <begin position="405"/>
        <end position="452"/>
    </location>
</feature>
<evidence type="ECO:0000256" key="1">
    <source>
        <dbReference type="SAM" id="MobiDB-lite"/>
    </source>
</evidence>
<feature type="compositionally biased region" description="Basic and acidic residues" evidence="1">
    <location>
        <begin position="47"/>
        <end position="59"/>
    </location>
</feature>
<accession>A0A6M3XR53</accession>
<sequence>MPQYQLGPARGQAEVLSDVANRRQREMQLLLQQQQQQRQGQIQEQELAQRSEQERGRLAAEQEQLEFQQQKLMLEQQVEMMKAQQARTEHEKRLQFDVAKSNLESAEKYGAVLRYAPAQEGGTGGFVPVESGGKEDKAERLSALFPAMPPERLKAHAEAPYPNDGTRIAAMTAEVERETKRAATIQSARAAIPAVWPELANMPEEFQIAALQRISDLSADPNLTAPDILRVIGTTRRRAEDDFLLDVAVNPEKYPVDGPDWKRAEALKQIRGIHTPQDMGDYVERALLLASVRGPIDSMNAQIKKLQEVISNPDPFGSMMGERENAKKRLDELMTTRDKMVESSMKEIEGFRRVLDLSRPTGATVEAPAGAQGGEDEQVTAEVDELMKMNPETKAETINQLQSLAAGGGPQAARAQAILDAVMPQEKQRMDAETGGEEGEGEPLVEGEETPF</sequence>
<feature type="region of interest" description="Disordered" evidence="1">
    <location>
        <begin position="40"/>
        <end position="59"/>
    </location>
</feature>
<name>A0A6M3XR53_9ZZZZ</name>